<sequence length="116" mass="11638">SSGGSVAACGVVFAVAGCLRDMAACLPADAAVGFQRIGSSAGAAPGPASTSLCLEEARRALSELRSCDGRNAAQRLPGLVLEAELPKRRALQGSLDLAGVLLRLGGTLDFNVKTLG</sequence>
<evidence type="ECO:0000313" key="1">
    <source>
        <dbReference type="EMBL" id="CAE8652175.1"/>
    </source>
</evidence>
<proteinExistence type="predicted"/>
<protein>
    <submittedName>
        <fullName evidence="1">Uncharacterized protein</fullName>
    </submittedName>
</protein>
<evidence type="ECO:0000313" key="3">
    <source>
        <dbReference type="Proteomes" id="UP000626109"/>
    </source>
</evidence>
<comment type="caution">
    <text evidence="1">The sequence shown here is derived from an EMBL/GenBank/DDBJ whole genome shotgun (WGS) entry which is preliminary data.</text>
</comment>
<dbReference type="AlphaFoldDB" id="A0A813IKT2"/>
<organism evidence="1 3">
    <name type="scientific">Polarella glacialis</name>
    <name type="common">Dinoflagellate</name>
    <dbReference type="NCBI Taxonomy" id="89957"/>
    <lineage>
        <taxon>Eukaryota</taxon>
        <taxon>Sar</taxon>
        <taxon>Alveolata</taxon>
        <taxon>Dinophyceae</taxon>
        <taxon>Suessiales</taxon>
        <taxon>Suessiaceae</taxon>
        <taxon>Polarella</taxon>
    </lineage>
</organism>
<gene>
    <name evidence="2" type="ORF">PGLA2088_LOCUS28388</name>
    <name evidence="1" type="ORF">PGLA2088_LOCUS9500</name>
</gene>
<dbReference type="EMBL" id="CAJNNW010010502">
    <property type="protein sequence ID" value="CAE8652175.1"/>
    <property type="molecule type" value="Genomic_DNA"/>
</dbReference>
<name>A0A813IKT2_POLGL</name>
<accession>A0A813IKT2</accession>
<evidence type="ECO:0000313" key="2">
    <source>
        <dbReference type="EMBL" id="CAE8693458.1"/>
    </source>
</evidence>
<dbReference type="EMBL" id="CAJNNW010027860">
    <property type="protein sequence ID" value="CAE8693458.1"/>
    <property type="molecule type" value="Genomic_DNA"/>
</dbReference>
<dbReference type="Proteomes" id="UP000626109">
    <property type="component" value="Unassembled WGS sequence"/>
</dbReference>
<feature type="non-terminal residue" evidence="1">
    <location>
        <position position="116"/>
    </location>
</feature>
<reference evidence="1" key="1">
    <citation type="submission" date="2021-02" db="EMBL/GenBank/DDBJ databases">
        <authorList>
            <person name="Dougan E. K."/>
            <person name="Rhodes N."/>
            <person name="Thang M."/>
            <person name="Chan C."/>
        </authorList>
    </citation>
    <scope>NUCLEOTIDE SEQUENCE</scope>
</reference>